<accession>A0A6P4DL75</accession>
<feature type="region of interest" description="Disordered" evidence="1">
    <location>
        <begin position="281"/>
        <end position="351"/>
    </location>
</feature>
<feature type="region of interest" description="Disordered" evidence="1">
    <location>
        <begin position="29"/>
        <end position="52"/>
    </location>
</feature>
<protein>
    <submittedName>
        <fullName evidence="3">Uncharacterized protein LOC107493593</fullName>
    </submittedName>
</protein>
<dbReference type="RefSeq" id="XP_015970151.1">
    <property type="nucleotide sequence ID" value="XM_016114665.1"/>
</dbReference>
<reference evidence="2" key="1">
    <citation type="journal article" date="2016" name="Nat. Genet.">
        <title>The genome sequences of Arachis duranensis and Arachis ipaensis, the diploid ancestors of cultivated peanut.</title>
        <authorList>
            <person name="Bertioli D.J."/>
            <person name="Cannon S.B."/>
            <person name="Froenicke L."/>
            <person name="Huang G."/>
            <person name="Farmer A.D."/>
            <person name="Cannon E.K."/>
            <person name="Liu X."/>
            <person name="Gao D."/>
            <person name="Clevenger J."/>
            <person name="Dash S."/>
            <person name="Ren L."/>
            <person name="Moretzsohn M.C."/>
            <person name="Shirasawa K."/>
            <person name="Huang W."/>
            <person name="Vidigal B."/>
            <person name="Abernathy B."/>
            <person name="Chu Y."/>
            <person name="Niederhuth C.E."/>
            <person name="Umale P."/>
            <person name="Araujo A.C."/>
            <person name="Kozik A."/>
            <person name="Kim K.D."/>
            <person name="Burow M.D."/>
            <person name="Varshney R.K."/>
            <person name="Wang X."/>
            <person name="Zhang X."/>
            <person name="Barkley N."/>
            <person name="Guimaraes P.M."/>
            <person name="Isobe S."/>
            <person name="Guo B."/>
            <person name="Liao B."/>
            <person name="Stalker H.T."/>
            <person name="Schmitz R.J."/>
            <person name="Scheffler B.E."/>
            <person name="Leal-Bertioli S.C."/>
            <person name="Xun X."/>
            <person name="Jackson S.A."/>
            <person name="Michelmore R."/>
            <person name="Ozias-Akins P."/>
        </authorList>
    </citation>
    <scope>NUCLEOTIDE SEQUENCE [LARGE SCALE GENOMIC DNA]</scope>
    <source>
        <strain evidence="2">cv. V14167</strain>
    </source>
</reference>
<name>A0A6P4DL75_ARADU</name>
<organism evidence="2 3">
    <name type="scientific">Arachis duranensis</name>
    <name type="common">Wild peanut</name>
    <dbReference type="NCBI Taxonomy" id="130453"/>
    <lineage>
        <taxon>Eukaryota</taxon>
        <taxon>Viridiplantae</taxon>
        <taxon>Streptophyta</taxon>
        <taxon>Embryophyta</taxon>
        <taxon>Tracheophyta</taxon>
        <taxon>Spermatophyta</taxon>
        <taxon>Magnoliopsida</taxon>
        <taxon>eudicotyledons</taxon>
        <taxon>Gunneridae</taxon>
        <taxon>Pentapetalae</taxon>
        <taxon>rosids</taxon>
        <taxon>fabids</taxon>
        <taxon>Fabales</taxon>
        <taxon>Fabaceae</taxon>
        <taxon>Papilionoideae</taxon>
        <taxon>50 kb inversion clade</taxon>
        <taxon>dalbergioids sensu lato</taxon>
        <taxon>Dalbergieae</taxon>
        <taxon>Pterocarpus clade</taxon>
        <taxon>Arachis</taxon>
    </lineage>
</organism>
<proteinExistence type="predicted"/>
<dbReference type="KEGG" id="adu:107493593"/>
<dbReference type="AlphaFoldDB" id="A0A6P4DL75"/>
<gene>
    <name evidence="3" type="primary">LOC107493593</name>
</gene>
<dbReference type="GeneID" id="107493593"/>
<dbReference type="Proteomes" id="UP000515211">
    <property type="component" value="Chromosome 6"/>
</dbReference>
<feature type="compositionally biased region" description="Low complexity" evidence="1">
    <location>
        <begin position="328"/>
        <end position="341"/>
    </location>
</feature>
<evidence type="ECO:0000256" key="1">
    <source>
        <dbReference type="SAM" id="MobiDB-lite"/>
    </source>
</evidence>
<sequence length="488" mass="55734">MTRSLPDPRLLIFDPEIERTISRIRREQRRLVRSEGGSESEPEEETNPRSTDSVVLRAENMAARRITIQEEGAPDFTLQPFQAHHPAAACSTVRRNGADETSILLKVFPFSLEGKAREGYYTQPLANDDNETLFEYWKRFNNLLEACPHHMIDKIVLLSYVTQGMRPQDKTTLESASNGSMKKYKTTDEAWQLISNLAESTRNHRQKQGRSRAVAEVSSGIETAALNRSICEMTNLLKQMQLNQQAQQTQPQQNQQLVPQRICGICADYSHYTDECPQLQQEDNMDNSNQNWRDNNNRGGRDNQGNQRWNNYNNRQQNQPYRAPHLRQTQGPPNNQQQTSQFTHSSVSSNEELLQDFEKRPLAMENTIVNSINASLNGFTSTLQACMTQLGSETNQEEPSSPEYASAEEVVEIEDVEEEEDIQDIVEEEIAQPQEEAQKGAGTAENTTLIPFPQLERKLRKQLEPDPKMVEIFKKVEASAGESQEREY</sequence>
<dbReference type="PANTHER" id="PTHR33223">
    <property type="entry name" value="CCHC-TYPE DOMAIN-CONTAINING PROTEIN"/>
    <property type="match status" value="1"/>
</dbReference>
<feature type="compositionally biased region" description="Polar residues" evidence="1">
    <location>
        <begin position="342"/>
        <end position="351"/>
    </location>
</feature>
<evidence type="ECO:0000313" key="3">
    <source>
        <dbReference type="RefSeq" id="XP_015970151.1"/>
    </source>
</evidence>
<reference evidence="3" key="2">
    <citation type="submission" date="2025-08" db="UniProtKB">
        <authorList>
            <consortium name="RefSeq"/>
        </authorList>
    </citation>
    <scope>IDENTIFICATION</scope>
    <source>
        <tissue evidence="3">Whole plant</tissue>
    </source>
</reference>
<evidence type="ECO:0000313" key="2">
    <source>
        <dbReference type="Proteomes" id="UP000515211"/>
    </source>
</evidence>
<feature type="region of interest" description="Disordered" evidence="1">
    <location>
        <begin position="432"/>
        <end position="453"/>
    </location>
</feature>
<keyword evidence="2" id="KW-1185">Reference proteome</keyword>
<feature type="compositionally biased region" description="Low complexity" evidence="1">
    <location>
        <begin position="302"/>
        <end position="319"/>
    </location>
</feature>
<dbReference type="PANTHER" id="PTHR33223:SF6">
    <property type="entry name" value="CCHC-TYPE DOMAIN-CONTAINING PROTEIN"/>
    <property type="match status" value="1"/>
</dbReference>